<sequence length="70" mass="7501">MEVKPSIFVCPEAGNLVEKSLNDAVIVGKVRPMAQTETKTMVVSVDVQGLDCKADAARSGGSEDQFQDCR</sequence>
<evidence type="ECO:0000313" key="1">
    <source>
        <dbReference type="EMBL" id="KAJ1366612.1"/>
    </source>
</evidence>
<organism evidence="1 2">
    <name type="scientific">Parelaphostrongylus tenuis</name>
    <name type="common">Meningeal worm</name>
    <dbReference type="NCBI Taxonomy" id="148309"/>
    <lineage>
        <taxon>Eukaryota</taxon>
        <taxon>Metazoa</taxon>
        <taxon>Ecdysozoa</taxon>
        <taxon>Nematoda</taxon>
        <taxon>Chromadorea</taxon>
        <taxon>Rhabditida</taxon>
        <taxon>Rhabditina</taxon>
        <taxon>Rhabditomorpha</taxon>
        <taxon>Strongyloidea</taxon>
        <taxon>Metastrongylidae</taxon>
        <taxon>Parelaphostrongylus</taxon>
    </lineage>
</organism>
<accession>A0AAD5QZE2</accession>
<proteinExistence type="predicted"/>
<reference evidence="1" key="1">
    <citation type="submission" date="2021-06" db="EMBL/GenBank/DDBJ databases">
        <title>Parelaphostrongylus tenuis whole genome reference sequence.</title>
        <authorList>
            <person name="Garwood T.J."/>
            <person name="Larsen P.A."/>
            <person name="Fountain-Jones N.M."/>
            <person name="Garbe J.R."/>
            <person name="Macchietto M.G."/>
            <person name="Kania S.A."/>
            <person name="Gerhold R.W."/>
            <person name="Richards J.E."/>
            <person name="Wolf T.M."/>
        </authorList>
    </citation>
    <scope>NUCLEOTIDE SEQUENCE</scope>
    <source>
        <strain evidence="1">MNPRO001-30</strain>
        <tissue evidence="1">Meninges</tissue>
    </source>
</reference>
<comment type="caution">
    <text evidence="1">The sequence shown here is derived from an EMBL/GenBank/DDBJ whole genome shotgun (WGS) entry which is preliminary data.</text>
</comment>
<dbReference type="AlphaFoldDB" id="A0AAD5QZE2"/>
<gene>
    <name evidence="1" type="ORF">KIN20_027306</name>
</gene>
<dbReference type="EMBL" id="JAHQIW010005596">
    <property type="protein sequence ID" value="KAJ1366612.1"/>
    <property type="molecule type" value="Genomic_DNA"/>
</dbReference>
<dbReference type="Proteomes" id="UP001196413">
    <property type="component" value="Unassembled WGS sequence"/>
</dbReference>
<keyword evidence="2" id="KW-1185">Reference proteome</keyword>
<protein>
    <submittedName>
        <fullName evidence="1">Uncharacterized protein</fullName>
    </submittedName>
</protein>
<evidence type="ECO:0000313" key="2">
    <source>
        <dbReference type="Proteomes" id="UP001196413"/>
    </source>
</evidence>
<name>A0AAD5QZE2_PARTN</name>